<proteinExistence type="predicted"/>
<evidence type="ECO:0000313" key="1">
    <source>
        <dbReference type="EMBL" id="KAJ2972389.1"/>
    </source>
</evidence>
<reference evidence="1" key="1">
    <citation type="submission" date="2022-10" db="EMBL/GenBank/DDBJ databases">
        <title>Genome Sequence of Xylaria curta.</title>
        <authorList>
            <person name="Buettner E."/>
        </authorList>
    </citation>
    <scope>NUCLEOTIDE SEQUENCE</scope>
    <source>
        <strain evidence="1">Babe10</strain>
    </source>
</reference>
<accession>A0ACC1N004</accession>
<evidence type="ECO:0000313" key="2">
    <source>
        <dbReference type="Proteomes" id="UP001143856"/>
    </source>
</evidence>
<sequence>MDKIDLNISNGSCWSNVNVALEEEYIPCGNVASGNSYACCHYGDNCLSSNACFHKKFGITYLAGCTSQDFSGPACQNKGEFFNQSWVGLVRCDPDQSYWAGCPEYEGIVGSSPPTQNCQCSKDNILFEDSPRLDNIASLPLGLGGTISWFPNHEPTTAVPTNIPSTTFTRTTYSTTASSVSSKAPDESSPPTPTPSTPSTAVPSPASKLSAGDKAGIGVGSVLGALAIGCIIAMFVVMRKRKSKINESPGPRRSSPTIEPGPVQPEPPGHSSPPKYQRAFFNPYLAYAHSITVSRPVPAVPSGYLRK</sequence>
<organism evidence="1 2">
    <name type="scientific">Xylaria curta</name>
    <dbReference type="NCBI Taxonomy" id="42375"/>
    <lineage>
        <taxon>Eukaryota</taxon>
        <taxon>Fungi</taxon>
        <taxon>Dikarya</taxon>
        <taxon>Ascomycota</taxon>
        <taxon>Pezizomycotina</taxon>
        <taxon>Sordariomycetes</taxon>
        <taxon>Xylariomycetidae</taxon>
        <taxon>Xylariales</taxon>
        <taxon>Xylariaceae</taxon>
        <taxon>Xylaria</taxon>
    </lineage>
</organism>
<comment type="caution">
    <text evidence="1">The sequence shown here is derived from an EMBL/GenBank/DDBJ whole genome shotgun (WGS) entry which is preliminary data.</text>
</comment>
<gene>
    <name evidence="1" type="ORF">NUW58_g9194</name>
</gene>
<protein>
    <submittedName>
        <fullName evidence="1">Uncharacterized protein</fullName>
    </submittedName>
</protein>
<keyword evidence="2" id="KW-1185">Reference proteome</keyword>
<dbReference type="Proteomes" id="UP001143856">
    <property type="component" value="Unassembled WGS sequence"/>
</dbReference>
<dbReference type="EMBL" id="JAPDGR010003173">
    <property type="protein sequence ID" value="KAJ2972389.1"/>
    <property type="molecule type" value="Genomic_DNA"/>
</dbReference>
<name>A0ACC1N004_9PEZI</name>